<dbReference type="OrthoDB" id="3427188at2"/>
<proteinExistence type="predicted"/>
<dbReference type="Proteomes" id="UP000215005">
    <property type="component" value="Chromosome"/>
</dbReference>
<dbReference type="RefSeq" id="WP_017619409.1">
    <property type="nucleotide sequence ID" value="NZ_ANBG01000242.1"/>
</dbReference>
<keyword evidence="3" id="KW-1185">Reference proteome</keyword>
<organism evidence="2 3">
    <name type="scientific">Nocardiopsis gilva YIM 90087</name>
    <dbReference type="NCBI Taxonomy" id="1235441"/>
    <lineage>
        <taxon>Bacteria</taxon>
        <taxon>Bacillati</taxon>
        <taxon>Actinomycetota</taxon>
        <taxon>Actinomycetes</taxon>
        <taxon>Streptosporangiales</taxon>
        <taxon>Nocardiopsidaceae</taxon>
        <taxon>Nocardiopsis</taxon>
    </lineage>
</organism>
<protein>
    <submittedName>
        <fullName evidence="2">Uncharacterized protein</fullName>
    </submittedName>
</protein>
<gene>
    <name evidence="2" type="ORF">CDO52_00045</name>
</gene>
<evidence type="ECO:0000256" key="1">
    <source>
        <dbReference type="SAM" id="MobiDB-lite"/>
    </source>
</evidence>
<evidence type="ECO:0000313" key="2">
    <source>
        <dbReference type="EMBL" id="ASU81384.1"/>
    </source>
</evidence>
<dbReference type="KEGG" id="ngv:CDO52_00045"/>
<accession>A0A223RZV1</accession>
<feature type="region of interest" description="Disordered" evidence="1">
    <location>
        <begin position="121"/>
        <end position="169"/>
    </location>
</feature>
<feature type="compositionally biased region" description="Low complexity" evidence="1">
    <location>
        <begin position="135"/>
        <end position="148"/>
    </location>
</feature>
<dbReference type="AlphaFoldDB" id="A0A223RZV1"/>
<name>A0A223RZV1_9ACTN</name>
<reference evidence="2 3" key="1">
    <citation type="submission" date="2017-08" db="EMBL/GenBank/DDBJ databases">
        <title>The complete genome sequence of Nocardiopsis gilva YIM 90087.</title>
        <authorList>
            <person name="Yin M."/>
            <person name="Tang S."/>
        </authorList>
    </citation>
    <scope>NUCLEOTIDE SEQUENCE [LARGE SCALE GENOMIC DNA]</scope>
    <source>
        <strain evidence="2 3">YIM 90087</strain>
    </source>
</reference>
<dbReference type="EMBL" id="CP022753">
    <property type="protein sequence ID" value="ASU81384.1"/>
    <property type="molecule type" value="Genomic_DNA"/>
</dbReference>
<evidence type="ECO:0000313" key="3">
    <source>
        <dbReference type="Proteomes" id="UP000215005"/>
    </source>
</evidence>
<sequence length="169" mass="17828">MSFTFSQPSGGGGFFKPAEHDGHLVLITNCHKIEDRFDQFKGKEVPAATVDVVDLDADAELREGVLMTHGGLVNRLTPGAHMVLGRIGKATTASGFEAWVLQPFDEQGTDAQRAQAWLDAHAKPAVSQPAPAPQPQQQAPAAQAPAAASGMADPNDPAVQALLKSLQQK</sequence>